<sequence>MQEVEVAPRDVFKHYINVPQGNTITWQFSTKKKNISFGLFQRTPSLPSTANSIFNAANSLATTGAPLEPLLSPNLPFRPSTPTSLKTGRANSYYSLTSPASRASFDTIDPEEIEDENGSTSFGTASVYSHQSSARSSHKKLAVTQLLKDLDLKEILPIEHYNSATSTIKGSFQVEEEGTYCLCFGK</sequence>
<proteinExistence type="predicted"/>
<gene>
    <name evidence="2" type="ORF">AGERDE_LOCUS1807</name>
</gene>
<dbReference type="AlphaFoldDB" id="A0A9N8VJC6"/>
<feature type="domain" description="GOLD" evidence="1">
    <location>
        <begin position="1"/>
        <end position="186"/>
    </location>
</feature>
<dbReference type="EMBL" id="CAJVPL010000135">
    <property type="protein sequence ID" value="CAG8452419.1"/>
    <property type="molecule type" value="Genomic_DNA"/>
</dbReference>
<keyword evidence="3" id="KW-1185">Reference proteome</keyword>
<comment type="caution">
    <text evidence="2">The sequence shown here is derived from an EMBL/GenBank/DDBJ whole genome shotgun (WGS) entry which is preliminary data.</text>
</comment>
<protein>
    <submittedName>
        <fullName evidence="2">12537_t:CDS:1</fullName>
    </submittedName>
</protein>
<evidence type="ECO:0000259" key="1">
    <source>
        <dbReference type="PROSITE" id="PS50866"/>
    </source>
</evidence>
<dbReference type="Gene3D" id="2.60.120.680">
    <property type="entry name" value="GOLD domain"/>
    <property type="match status" value="1"/>
</dbReference>
<name>A0A9N8VJC6_9GLOM</name>
<organism evidence="2 3">
    <name type="scientific">Ambispora gerdemannii</name>
    <dbReference type="NCBI Taxonomy" id="144530"/>
    <lineage>
        <taxon>Eukaryota</taxon>
        <taxon>Fungi</taxon>
        <taxon>Fungi incertae sedis</taxon>
        <taxon>Mucoromycota</taxon>
        <taxon>Glomeromycotina</taxon>
        <taxon>Glomeromycetes</taxon>
        <taxon>Archaeosporales</taxon>
        <taxon>Ambisporaceae</taxon>
        <taxon>Ambispora</taxon>
    </lineage>
</organism>
<dbReference type="Proteomes" id="UP000789831">
    <property type="component" value="Unassembled WGS sequence"/>
</dbReference>
<dbReference type="PROSITE" id="PS50866">
    <property type="entry name" value="GOLD"/>
    <property type="match status" value="1"/>
</dbReference>
<dbReference type="InterPro" id="IPR009038">
    <property type="entry name" value="GOLD_dom"/>
</dbReference>
<dbReference type="InterPro" id="IPR036598">
    <property type="entry name" value="GOLD_dom_sf"/>
</dbReference>
<accession>A0A9N8VJC6</accession>
<dbReference type="SUPFAM" id="SSF101576">
    <property type="entry name" value="Supernatant protein factor (SPF), C-terminal domain"/>
    <property type="match status" value="1"/>
</dbReference>
<reference evidence="2" key="1">
    <citation type="submission" date="2021-06" db="EMBL/GenBank/DDBJ databases">
        <authorList>
            <person name="Kallberg Y."/>
            <person name="Tangrot J."/>
            <person name="Rosling A."/>
        </authorList>
    </citation>
    <scope>NUCLEOTIDE SEQUENCE</scope>
    <source>
        <strain evidence="2">MT106</strain>
    </source>
</reference>
<evidence type="ECO:0000313" key="3">
    <source>
        <dbReference type="Proteomes" id="UP000789831"/>
    </source>
</evidence>
<dbReference type="OrthoDB" id="1854502at2759"/>
<evidence type="ECO:0000313" key="2">
    <source>
        <dbReference type="EMBL" id="CAG8452419.1"/>
    </source>
</evidence>